<protein>
    <submittedName>
        <fullName evidence="3">Peptidyl-prolyl cis-trans isomerase</fullName>
    </submittedName>
</protein>
<dbReference type="Proteomes" id="UP000440578">
    <property type="component" value="Unassembled WGS sequence"/>
</dbReference>
<dbReference type="AlphaFoldDB" id="A0A6A4VRJ2"/>
<dbReference type="GO" id="GO:0003755">
    <property type="term" value="F:peptidyl-prolyl cis-trans isomerase activity"/>
    <property type="evidence" value="ECO:0007669"/>
    <property type="project" value="InterPro"/>
</dbReference>
<feature type="region of interest" description="Disordered" evidence="1">
    <location>
        <begin position="187"/>
        <end position="211"/>
    </location>
</feature>
<keyword evidence="3" id="KW-0413">Isomerase</keyword>
<keyword evidence="4" id="KW-1185">Reference proteome</keyword>
<organism evidence="3 4">
    <name type="scientific">Amphibalanus amphitrite</name>
    <name type="common">Striped barnacle</name>
    <name type="synonym">Balanus amphitrite</name>
    <dbReference type="NCBI Taxonomy" id="1232801"/>
    <lineage>
        <taxon>Eukaryota</taxon>
        <taxon>Metazoa</taxon>
        <taxon>Ecdysozoa</taxon>
        <taxon>Arthropoda</taxon>
        <taxon>Crustacea</taxon>
        <taxon>Multicrustacea</taxon>
        <taxon>Cirripedia</taxon>
        <taxon>Thoracica</taxon>
        <taxon>Thoracicalcarea</taxon>
        <taxon>Balanomorpha</taxon>
        <taxon>Balanoidea</taxon>
        <taxon>Balanidae</taxon>
        <taxon>Amphibalaninae</taxon>
        <taxon>Amphibalanus</taxon>
    </lineage>
</organism>
<gene>
    <name evidence="3" type="primary">PPIA_0</name>
    <name evidence="3" type="ORF">FJT64_000787</name>
</gene>
<proteinExistence type="predicted"/>
<evidence type="ECO:0000313" key="3">
    <source>
        <dbReference type="EMBL" id="KAF0294020.1"/>
    </source>
</evidence>
<evidence type="ECO:0000313" key="4">
    <source>
        <dbReference type="Proteomes" id="UP000440578"/>
    </source>
</evidence>
<dbReference type="InterPro" id="IPR029000">
    <property type="entry name" value="Cyclophilin-like_dom_sf"/>
</dbReference>
<dbReference type="Pfam" id="PF00160">
    <property type="entry name" value="Pro_isomerase"/>
    <property type="match status" value="1"/>
</dbReference>
<name>A0A6A4VRJ2_AMPAM</name>
<dbReference type="EMBL" id="VIIS01001709">
    <property type="protein sequence ID" value="KAF0294020.1"/>
    <property type="molecule type" value="Genomic_DNA"/>
</dbReference>
<feature type="domain" description="PPIase cyclophilin-type" evidence="2">
    <location>
        <begin position="100"/>
        <end position="270"/>
    </location>
</feature>
<dbReference type="SUPFAM" id="SSF50891">
    <property type="entry name" value="Cyclophilin-like"/>
    <property type="match status" value="1"/>
</dbReference>
<dbReference type="Gene3D" id="2.40.100.10">
    <property type="entry name" value="Cyclophilin-like"/>
    <property type="match status" value="1"/>
</dbReference>
<comment type="caution">
    <text evidence="3">The sequence shown here is derived from an EMBL/GenBank/DDBJ whole genome shotgun (WGS) entry which is preliminary data.</text>
</comment>
<dbReference type="InterPro" id="IPR002130">
    <property type="entry name" value="Cyclophilin-type_PPIase_dom"/>
</dbReference>
<evidence type="ECO:0000256" key="1">
    <source>
        <dbReference type="SAM" id="MobiDB-lite"/>
    </source>
</evidence>
<reference evidence="3 4" key="1">
    <citation type="submission" date="2019-07" db="EMBL/GenBank/DDBJ databases">
        <title>Draft genome assembly of a fouling barnacle, Amphibalanus amphitrite (Darwin, 1854): The first reference genome for Thecostraca.</title>
        <authorList>
            <person name="Kim W."/>
        </authorList>
    </citation>
    <scope>NUCLEOTIDE SEQUENCE [LARGE SCALE GENOMIC DNA]</scope>
    <source>
        <strain evidence="3">SNU_AA5</strain>
        <tissue evidence="3">Soma without cirri and trophi</tissue>
    </source>
</reference>
<accession>A0A6A4VRJ2</accession>
<sequence length="283" mass="30548">MKALEEESEEDAIRQVIDWVEVELSAPMREERREEIGQILADVEEQCEHCCENLARAVVFACTRLRRSGSLPARLPKTAISAPLPAPVRPRFLLRFSTDGGTVGGAVVVETRPEVAPRLAALFAAGCAGPYRGARVLRCVPGWWLQAGPVDSAAAGQASAVCARLAESHETRLETRPGAVELLSARLGASEDDEDATDSGGDGGAARRPPRGGGWLVGPQFFIHLRSYSFTHVLGYVVEGLEHVARLASSGDPRAAYTPRRSIWVAECGPLGATWSRDTLQRR</sequence>
<dbReference type="PROSITE" id="PS50072">
    <property type="entry name" value="CSA_PPIASE_2"/>
    <property type="match status" value="1"/>
</dbReference>
<evidence type="ECO:0000259" key="2">
    <source>
        <dbReference type="PROSITE" id="PS50072"/>
    </source>
</evidence>